<gene>
    <name evidence="4" type="ORF">Tco_0729947</name>
</gene>
<dbReference type="Pfam" id="PF13966">
    <property type="entry name" value="zf-RVT"/>
    <property type="match status" value="1"/>
</dbReference>
<proteinExistence type="predicted"/>
<name>A0ABQ4YRK9_9ASTR</name>
<feature type="region of interest" description="Disordered" evidence="2">
    <location>
        <begin position="229"/>
        <end position="248"/>
    </location>
</feature>
<feature type="region of interest" description="Disordered" evidence="2">
    <location>
        <begin position="45"/>
        <end position="99"/>
    </location>
</feature>
<dbReference type="PROSITE" id="PS50878">
    <property type="entry name" value="RT_POL"/>
    <property type="match status" value="1"/>
</dbReference>
<keyword evidence="5" id="KW-1185">Reference proteome</keyword>
<feature type="compositionally biased region" description="Basic and acidic residues" evidence="2">
    <location>
        <begin position="87"/>
        <end position="99"/>
    </location>
</feature>
<dbReference type="PANTHER" id="PTHR33116">
    <property type="entry name" value="REVERSE TRANSCRIPTASE ZINC-BINDING DOMAIN-CONTAINING PROTEIN-RELATED-RELATED"/>
    <property type="match status" value="1"/>
</dbReference>
<keyword evidence="4" id="KW-0695">RNA-directed DNA polymerase</keyword>
<dbReference type="Proteomes" id="UP001151760">
    <property type="component" value="Unassembled WGS sequence"/>
</dbReference>
<dbReference type="InterPro" id="IPR043502">
    <property type="entry name" value="DNA/RNA_pol_sf"/>
</dbReference>
<dbReference type="SUPFAM" id="SSF56672">
    <property type="entry name" value="DNA/RNA polymerases"/>
    <property type="match status" value="1"/>
</dbReference>
<organism evidence="4 5">
    <name type="scientific">Tanacetum coccineum</name>
    <dbReference type="NCBI Taxonomy" id="301880"/>
    <lineage>
        <taxon>Eukaryota</taxon>
        <taxon>Viridiplantae</taxon>
        <taxon>Streptophyta</taxon>
        <taxon>Embryophyta</taxon>
        <taxon>Tracheophyta</taxon>
        <taxon>Spermatophyta</taxon>
        <taxon>Magnoliopsida</taxon>
        <taxon>eudicotyledons</taxon>
        <taxon>Gunneridae</taxon>
        <taxon>Pentapetalae</taxon>
        <taxon>asterids</taxon>
        <taxon>campanulids</taxon>
        <taxon>Asterales</taxon>
        <taxon>Asteraceae</taxon>
        <taxon>Asteroideae</taxon>
        <taxon>Anthemideae</taxon>
        <taxon>Anthemidinae</taxon>
        <taxon>Tanacetum</taxon>
    </lineage>
</organism>
<sequence length="864" mass="100316">MDSSTSSQANQPYSPLNRVTLDMDFEQLINNKEYYQSQDYSMGQGSAHGFAHGSAHGSAPVDDDDSPVEEMSPVKAKKPSKCASRAKKNDAKEKEAPKDWTKAEEIALCQAWCDVSENSEKENSMKAKGFWEVVINYFKKETGSTRGYDSNLSKWKNKVRPRIGCFCAIINNIKENHESDHQGWLEIEMPAFYKYTKGLKKFKNSETTSEPAYGSFNLNIEADEYEKEAREHRPMGRNASKAKKKSYASSREGSSSFVDLVADKYLGIKSTKREKMQEQQDSYIQLKNRELDIQEAARKEAADLKREKLEIQRRKLQLYEKKKRDKDILFYNSVIDPSLLAIQQQKMQEINDEIKETYNLDYYFLKSPYSGKKSSVGRRREKDDVKGKCRKNSGKKCAFKIDLQKAYDTINWDFLERVRYFSGGRGLRQGDPIAPYLFTLVMEVLNLLMKKNISETPNFRYHFGCKKLKITCICFVDDLMVFCNGDISSAKVIKRTLEEFSGVSGLKPNMQKSTIFFGGMNAIEQNNILKIMPFYVGKFPMKYLGVPLITKQISIFYCKLLIEKVEKKVLDWKNRALTYTGRLQLIASVLSSMQMYWASVFLIPKTFINEINKLLKRFLWCQGDLIKGRAKAWPNEWTDKFSVLRNYGVPNLNISGKDVTRWKDKNGKIVDFSVKQVWKDSHADGMRTNWTGMVWYAQCIPKHAFVLWMAVQGRLLTQDRIMKWKPNAILLCPLCEECNDSHEHLFFKCKLSEKIWKYLQAKLCRKYSMDWQTVIVEMSQLKKSKNIWCIVSKLVCGAAVYYLWNERNSRLFGGIKKTEDALCHEIEETIRLNLMSVKVKESAAVRHVEDQWKIKLQRYRIRTV</sequence>
<reference evidence="4" key="1">
    <citation type="journal article" date="2022" name="Int. J. Mol. Sci.">
        <title>Draft Genome of Tanacetum Coccineum: Genomic Comparison of Closely Related Tanacetum-Family Plants.</title>
        <authorList>
            <person name="Yamashiro T."/>
            <person name="Shiraishi A."/>
            <person name="Nakayama K."/>
            <person name="Satake H."/>
        </authorList>
    </citation>
    <scope>NUCLEOTIDE SEQUENCE</scope>
</reference>
<dbReference type="PANTHER" id="PTHR33116:SF84">
    <property type="entry name" value="RNA-DIRECTED DNA POLYMERASE"/>
    <property type="match status" value="1"/>
</dbReference>
<protein>
    <submittedName>
        <fullName evidence="4">RNA-directed DNA polymerase, eukaryota, reverse transcriptase zinc-binding domain protein</fullName>
    </submittedName>
</protein>
<dbReference type="InterPro" id="IPR026960">
    <property type="entry name" value="RVT-Znf"/>
</dbReference>
<reference evidence="4" key="2">
    <citation type="submission" date="2022-01" db="EMBL/GenBank/DDBJ databases">
        <authorList>
            <person name="Yamashiro T."/>
            <person name="Shiraishi A."/>
            <person name="Satake H."/>
            <person name="Nakayama K."/>
        </authorList>
    </citation>
    <scope>NUCLEOTIDE SEQUENCE</scope>
</reference>
<comment type="caution">
    <text evidence="4">The sequence shown here is derived from an EMBL/GenBank/DDBJ whole genome shotgun (WGS) entry which is preliminary data.</text>
</comment>
<dbReference type="GO" id="GO:0003964">
    <property type="term" value="F:RNA-directed DNA polymerase activity"/>
    <property type="evidence" value="ECO:0007669"/>
    <property type="project" value="UniProtKB-KW"/>
</dbReference>
<evidence type="ECO:0000313" key="5">
    <source>
        <dbReference type="Proteomes" id="UP001151760"/>
    </source>
</evidence>
<keyword evidence="1" id="KW-0175">Coiled coil</keyword>
<evidence type="ECO:0000256" key="2">
    <source>
        <dbReference type="SAM" id="MobiDB-lite"/>
    </source>
</evidence>
<keyword evidence="4" id="KW-0808">Transferase</keyword>
<evidence type="ECO:0000256" key="1">
    <source>
        <dbReference type="SAM" id="Coils"/>
    </source>
</evidence>
<evidence type="ECO:0000259" key="3">
    <source>
        <dbReference type="PROSITE" id="PS50878"/>
    </source>
</evidence>
<feature type="coiled-coil region" evidence="1">
    <location>
        <begin position="287"/>
        <end position="360"/>
    </location>
</feature>
<dbReference type="Pfam" id="PF00078">
    <property type="entry name" value="RVT_1"/>
    <property type="match status" value="1"/>
</dbReference>
<feature type="compositionally biased region" description="Basic residues" evidence="2">
    <location>
        <begin position="75"/>
        <end position="86"/>
    </location>
</feature>
<accession>A0ABQ4YRK9</accession>
<dbReference type="InterPro" id="IPR000477">
    <property type="entry name" value="RT_dom"/>
</dbReference>
<feature type="domain" description="Reverse transcriptase" evidence="3">
    <location>
        <begin position="300"/>
        <end position="548"/>
    </location>
</feature>
<dbReference type="EMBL" id="BQNB010010644">
    <property type="protein sequence ID" value="GJS80066.1"/>
    <property type="molecule type" value="Genomic_DNA"/>
</dbReference>
<evidence type="ECO:0000313" key="4">
    <source>
        <dbReference type="EMBL" id="GJS80066.1"/>
    </source>
</evidence>
<keyword evidence="4" id="KW-0548">Nucleotidyltransferase</keyword>